<evidence type="ECO:0000313" key="1">
    <source>
        <dbReference type="EMBL" id="MBW89791.1"/>
    </source>
</evidence>
<name>A0A2P2J8L0_RHIMU</name>
<dbReference type="AlphaFoldDB" id="A0A2P2J8L0"/>
<organism evidence="1">
    <name type="scientific">Rhizophora mucronata</name>
    <name type="common">Asiatic mangrove</name>
    <dbReference type="NCBI Taxonomy" id="61149"/>
    <lineage>
        <taxon>Eukaryota</taxon>
        <taxon>Viridiplantae</taxon>
        <taxon>Streptophyta</taxon>
        <taxon>Embryophyta</taxon>
        <taxon>Tracheophyta</taxon>
        <taxon>Spermatophyta</taxon>
        <taxon>Magnoliopsida</taxon>
        <taxon>eudicotyledons</taxon>
        <taxon>Gunneridae</taxon>
        <taxon>Pentapetalae</taxon>
        <taxon>rosids</taxon>
        <taxon>fabids</taxon>
        <taxon>Malpighiales</taxon>
        <taxon>Rhizophoraceae</taxon>
        <taxon>Rhizophora</taxon>
    </lineage>
</organism>
<dbReference type="EMBL" id="GGEC01009308">
    <property type="protein sequence ID" value="MBW89791.1"/>
    <property type="molecule type" value="Transcribed_RNA"/>
</dbReference>
<proteinExistence type="predicted"/>
<protein>
    <submittedName>
        <fullName evidence="1">Uncharacterized protein</fullName>
    </submittedName>
</protein>
<reference evidence="1" key="1">
    <citation type="submission" date="2018-02" db="EMBL/GenBank/DDBJ databases">
        <title>Rhizophora mucronata_Transcriptome.</title>
        <authorList>
            <person name="Meera S.P."/>
            <person name="Sreeshan A."/>
            <person name="Augustine A."/>
        </authorList>
    </citation>
    <scope>NUCLEOTIDE SEQUENCE</scope>
    <source>
        <tissue evidence="1">Leaf</tissue>
    </source>
</reference>
<accession>A0A2P2J8L0</accession>
<sequence>MLMCYLVHWHFEKVLEVGCTGEFWVALKLLMWSYGCRRKSDAYNLDVITGEYSSFVPQKTWG</sequence>